<comment type="caution">
    <text evidence="2">The sequence shown here is derived from an EMBL/GenBank/DDBJ whole genome shotgun (WGS) entry which is preliminary data.</text>
</comment>
<dbReference type="Gene3D" id="3.30.750.24">
    <property type="entry name" value="STAS domain"/>
    <property type="match status" value="1"/>
</dbReference>
<feature type="compositionally biased region" description="Basic and acidic residues" evidence="1">
    <location>
        <begin position="12"/>
        <end position="24"/>
    </location>
</feature>
<proteinExistence type="predicted"/>
<accession>K5B9H5</accession>
<dbReference type="RefSeq" id="WP_005624347.1">
    <property type="nucleotide sequence ID" value="NZ_AMRA01000015.1"/>
</dbReference>
<feature type="region of interest" description="Disordered" evidence="1">
    <location>
        <begin position="12"/>
        <end position="35"/>
    </location>
</feature>
<evidence type="ECO:0000313" key="2">
    <source>
        <dbReference type="EMBL" id="EKF25458.1"/>
    </source>
</evidence>
<keyword evidence="3" id="KW-1185">Reference proteome</keyword>
<protein>
    <submittedName>
        <fullName evidence="2">STAS domain protein</fullName>
    </submittedName>
</protein>
<dbReference type="SUPFAM" id="SSF52091">
    <property type="entry name" value="SpoIIaa-like"/>
    <property type="match status" value="1"/>
</dbReference>
<dbReference type="EMBL" id="AMRA01000015">
    <property type="protein sequence ID" value="EKF25458.1"/>
    <property type="molecule type" value="Genomic_DNA"/>
</dbReference>
<sequence>MAELSTRRVFRPDPRTLDRPESHHHATFSATRPSPGSVVVTVEGEVDAANSRSFAGYVERHLTGSRRLIVDLRLVDFFGAAGYAALHNINVLCQGQGTSWSLRAGRQVRRLLQICDTEHTLPLEESDSLLDRVGAGHATTV</sequence>
<dbReference type="STRING" id="1122247.GCA_000379865_02015"/>
<dbReference type="OrthoDB" id="3697150at2"/>
<dbReference type="CDD" id="cd07043">
    <property type="entry name" value="STAS_anti-anti-sigma_factors"/>
    <property type="match status" value="1"/>
</dbReference>
<dbReference type="PATRIC" id="fig|1122247.3.peg.547"/>
<dbReference type="PROSITE" id="PS50801">
    <property type="entry name" value="STAS"/>
    <property type="match status" value="1"/>
</dbReference>
<dbReference type="Proteomes" id="UP000006265">
    <property type="component" value="Unassembled WGS sequence"/>
</dbReference>
<name>K5B9H5_MYCHD</name>
<dbReference type="Pfam" id="PF01740">
    <property type="entry name" value="STAS"/>
    <property type="match status" value="1"/>
</dbReference>
<gene>
    <name evidence="2" type="ORF">C731_0571</name>
</gene>
<dbReference type="InterPro" id="IPR002645">
    <property type="entry name" value="STAS_dom"/>
</dbReference>
<reference evidence="2 3" key="1">
    <citation type="journal article" date="2012" name="J. Bacteriol.">
        <title>Genome sequence of Mycobacterium hassiacum DSM 44199, a rare source of heat-stable mycobacterial proteins.</title>
        <authorList>
            <person name="Tiago I."/>
            <person name="Maranha A."/>
            <person name="Mendes V."/>
            <person name="Alarico S."/>
            <person name="Moynihan P.J."/>
            <person name="Clarke A.J."/>
            <person name="Macedo-Ribeiro S."/>
            <person name="Pereira P.J."/>
            <person name="Empadinhas N."/>
        </authorList>
    </citation>
    <scope>NUCLEOTIDE SEQUENCE [LARGE SCALE GENOMIC DNA]</scope>
    <source>
        <strain evidence="3">DSM 44199 / CIP 105218 / JCM 12690 / 3849</strain>
    </source>
</reference>
<dbReference type="AlphaFoldDB" id="K5B9H5"/>
<dbReference type="eggNOG" id="COG1366">
    <property type="taxonomic scope" value="Bacteria"/>
</dbReference>
<evidence type="ECO:0000256" key="1">
    <source>
        <dbReference type="SAM" id="MobiDB-lite"/>
    </source>
</evidence>
<dbReference type="InterPro" id="IPR036513">
    <property type="entry name" value="STAS_dom_sf"/>
</dbReference>
<evidence type="ECO:0000313" key="3">
    <source>
        <dbReference type="Proteomes" id="UP000006265"/>
    </source>
</evidence>
<organism evidence="2 3">
    <name type="scientific">Mycolicibacterium hassiacum (strain DSM 44199 / CIP 105218 / JCM 12690 / 3849)</name>
    <name type="common">Mycobacterium hassiacum</name>
    <dbReference type="NCBI Taxonomy" id="1122247"/>
    <lineage>
        <taxon>Bacteria</taxon>
        <taxon>Bacillati</taxon>
        <taxon>Actinomycetota</taxon>
        <taxon>Actinomycetes</taxon>
        <taxon>Mycobacteriales</taxon>
        <taxon>Mycobacteriaceae</taxon>
        <taxon>Mycolicibacterium</taxon>
    </lineage>
</organism>